<organism evidence="7 8">
    <name type="scientific">Nocardia alba</name>
    <dbReference type="NCBI Taxonomy" id="225051"/>
    <lineage>
        <taxon>Bacteria</taxon>
        <taxon>Bacillati</taxon>
        <taxon>Actinomycetota</taxon>
        <taxon>Actinomycetes</taxon>
        <taxon>Mycobacteriales</taxon>
        <taxon>Nocardiaceae</taxon>
        <taxon>Nocardia</taxon>
    </lineage>
</organism>
<dbReference type="EMBL" id="SMFR01000009">
    <property type="protein sequence ID" value="TCJ89694.1"/>
    <property type="molecule type" value="Genomic_DNA"/>
</dbReference>
<proteinExistence type="predicted"/>
<dbReference type="RefSeq" id="WP_067457891.1">
    <property type="nucleotide sequence ID" value="NZ_SMFR01000009.1"/>
</dbReference>
<keyword evidence="2 4" id="KW-0238">DNA-binding</keyword>
<evidence type="ECO:0000313" key="8">
    <source>
        <dbReference type="Proteomes" id="UP000294856"/>
    </source>
</evidence>
<dbReference type="InterPro" id="IPR009057">
    <property type="entry name" value="Homeodomain-like_sf"/>
</dbReference>
<dbReference type="Proteomes" id="UP000294856">
    <property type="component" value="Unassembled WGS sequence"/>
</dbReference>
<evidence type="ECO:0000256" key="2">
    <source>
        <dbReference type="ARBA" id="ARBA00023125"/>
    </source>
</evidence>
<comment type="caution">
    <text evidence="7">The sequence shown here is derived from an EMBL/GenBank/DDBJ whole genome shotgun (WGS) entry which is preliminary data.</text>
</comment>
<reference evidence="7 8" key="1">
    <citation type="submission" date="2019-03" db="EMBL/GenBank/DDBJ databases">
        <title>Genomic Encyclopedia of Type Strains, Phase IV (KMG-IV): sequencing the most valuable type-strain genomes for metagenomic binning, comparative biology and taxonomic classification.</title>
        <authorList>
            <person name="Goeker M."/>
        </authorList>
    </citation>
    <scope>NUCLEOTIDE SEQUENCE [LARGE SCALE GENOMIC DNA]</scope>
    <source>
        <strain evidence="7 8">DSM 44684</strain>
    </source>
</reference>
<feature type="region of interest" description="Disordered" evidence="5">
    <location>
        <begin position="199"/>
        <end position="218"/>
    </location>
</feature>
<dbReference type="Gene3D" id="1.10.10.60">
    <property type="entry name" value="Homeodomain-like"/>
    <property type="match status" value="1"/>
</dbReference>
<dbReference type="Pfam" id="PF00440">
    <property type="entry name" value="TetR_N"/>
    <property type="match status" value="1"/>
</dbReference>
<dbReference type="Gene3D" id="1.10.357.10">
    <property type="entry name" value="Tetracycline Repressor, domain 2"/>
    <property type="match status" value="1"/>
</dbReference>
<dbReference type="OrthoDB" id="9796019at2"/>
<evidence type="ECO:0000256" key="3">
    <source>
        <dbReference type="ARBA" id="ARBA00023163"/>
    </source>
</evidence>
<evidence type="ECO:0000313" key="7">
    <source>
        <dbReference type="EMBL" id="TCJ89694.1"/>
    </source>
</evidence>
<gene>
    <name evidence="7" type="ORF">DFR71_6331</name>
</gene>
<dbReference type="GO" id="GO:0000976">
    <property type="term" value="F:transcription cis-regulatory region binding"/>
    <property type="evidence" value="ECO:0007669"/>
    <property type="project" value="TreeGrafter"/>
</dbReference>
<dbReference type="SUPFAM" id="SSF46689">
    <property type="entry name" value="Homeodomain-like"/>
    <property type="match status" value="1"/>
</dbReference>
<feature type="domain" description="HTH tetR-type" evidence="6">
    <location>
        <begin position="18"/>
        <end position="78"/>
    </location>
</feature>
<protein>
    <submittedName>
        <fullName evidence="7">TetR family transcriptional regulator</fullName>
    </submittedName>
</protein>
<dbReference type="InterPro" id="IPR011075">
    <property type="entry name" value="TetR_C"/>
</dbReference>
<feature type="DNA-binding region" description="H-T-H motif" evidence="4">
    <location>
        <begin position="41"/>
        <end position="60"/>
    </location>
</feature>
<evidence type="ECO:0000256" key="4">
    <source>
        <dbReference type="PROSITE-ProRule" id="PRU00335"/>
    </source>
</evidence>
<sequence>MPEAANVEPLRRPGGRAAKVREAVHSAVLEAVEEHGVHKVGIPDISRRAGVRDSSIYRRWGTRENLVLDVMLSASERTLPLPDTGSLCGDLSVFATALINYLDTPLGAGLARALAFISDSEHIAQARNTFWETRYDANRAMVARAVERGELPAGTDTRTVIETLIAPIHFRHFLTREPMDQRFVDQHVIRVIRALQSDPPERATAHDSSDFPRRTGSE</sequence>
<dbReference type="STRING" id="1210063.GCA_001612665_05668"/>
<name>A0A4R1FA92_9NOCA</name>
<dbReference type="PANTHER" id="PTHR30055">
    <property type="entry name" value="HTH-TYPE TRANSCRIPTIONAL REGULATOR RUTR"/>
    <property type="match status" value="1"/>
</dbReference>
<dbReference type="Pfam" id="PF16859">
    <property type="entry name" value="TetR_C_11"/>
    <property type="match status" value="1"/>
</dbReference>
<dbReference type="InterPro" id="IPR036271">
    <property type="entry name" value="Tet_transcr_reg_TetR-rel_C_sf"/>
</dbReference>
<keyword evidence="3" id="KW-0804">Transcription</keyword>
<dbReference type="PROSITE" id="PS50977">
    <property type="entry name" value="HTH_TETR_2"/>
    <property type="match status" value="1"/>
</dbReference>
<dbReference type="PANTHER" id="PTHR30055:SF148">
    <property type="entry name" value="TETR-FAMILY TRANSCRIPTIONAL REGULATOR"/>
    <property type="match status" value="1"/>
</dbReference>
<dbReference type="AlphaFoldDB" id="A0A4R1FA92"/>
<keyword evidence="8" id="KW-1185">Reference proteome</keyword>
<dbReference type="GO" id="GO:0003700">
    <property type="term" value="F:DNA-binding transcription factor activity"/>
    <property type="evidence" value="ECO:0007669"/>
    <property type="project" value="TreeGrafter"/>
</dbReference>
<dbReference type="InterPro" id="IPR050109">
    <property type="entry name" value="HTH-type_TetR-like_transc_reg"/>
</dbReference>
<evidence type="ECO:0000256" key="1">
    <source>
        <dbReference type="ARBA" id="ARBA00023015"/>
    </source>
</evidence>
<keyword evidence="1" id="KW-0805">Transcription regulation</keyword>
<evidence type="ECO:0000259" key="6">
    <source>
        <dbReference type="PROSITE" id="PS50977"/>
    </source>
</evidence>
<accession>A0A4R1FA92</accession>
<dbReference type="SUPFAM" id="SSF48498">
    <property type="entry name" value="Tetracyclin repressor-like, C-terminal domain"/>
    <property type="match status" value="1"/>
</dbReference>
<dbReference type="InterPro" id="IPR001647">
    <property type="entry name" value="HTH_TetR"/>
</dbReference>
<evidence type="ECO:0000256" key="5">
    <source>
        <dbReference type="SAM" id="MobiDB-lite"/>
    </source>
</evidence>